<dbReference type="AlphaFoldDB" id="A0A510KTQ2"/>
<proteinExistence type="predicted"/>
<organism evidence="1 2">
    <name type="scientific">Leptotrichia wadei</name>
    <dbReference type="NCBI Taxonomy" id="157687"/>
    <lineage>
        <taxon>Bacteria</taxon>
        <taxon>Fusobacteriati</taxon>
        <taxon>Fusobacteriota</taxon>
        <taxon>Fusobacteriia</taxon>
        <taxon>Fusobacteriales</taxon>
        <taxon>Leptotrichiaceae</taxon>
        <taxon>Leptotrichia</taxon>
    </lineage>
</organism>
<evidence type="ECO:0000313" key="2">
    <source>
        <dbReference type="Proteomes" id="UP000321944"/>
    </source>
</evidence>
<dbReference type="EMBL" id="AP019841">
    <property type="protein sequence ID" value="BBM55108.1"/>
    <property type="molecule type" value="Genomic_DNA"/>
</dbReference>
<dbReference type="Proteomes" id="UP000321944">
    <property type="component" value="Chromosome"/>
</dbReference>
<dbReference type="RefSeq" id="WP_147003818.1">
    <property type="nucleotide sequence ID" value="NZ_AP019841.1"/>
</dbReference>
<name>A0A510KTQ2_9FUSO</name>
<reference evidence="1 2" key="1">
    <citation type="submission" date="2019-07" db="EMBL/GenBank/DDBJ databases">
        <title>Complete Genome Sequence of Leptotrichia wadei Strain JMUB3936.</title>
        <authorList>
            <person name="Watanabe S."/>
            <person name="Cui L."/>
        </authorList>
    </citation>
    <scope>NUCLEOTIDE SEQUENCE [LARGE SCALE GENOMIC DNA]</scope>
    <source>
        <strain evidence="1 2">JMUB3936</strain>
    </source>
</reference>
<evidence type="ECO:0000313" key="1">
    <source>
        <dbReference type="EMBL" id="BBM55108.1"/>
    </source>
</evidence>
<sequence length="72" mass="8265">MNLERKYNEEEEKAINMSREMAGLPPITQDNENITVENKEVKNEAATIEAIATEETAKGKLKKEEMKPKEEE</sequence>
<protein>
    <submittedName>
        <fullName evidence="1">Uncharacterized protein</fullName>
    </submittedName>
</protein>
<gene>
    <name evidence="1" type="ORF">JMUB3936_1392</name>
</gene>
<accession>A0A510KTQ2</accession>